<dbReference type="EMBL" id="CP002106">
    <property type="protein sequence ID" value="ADK67535.1"/>
    <property type="molecule type" value="Genomic_DNA"/>
</dbReference>
<evidence type="ECO:0000256" key="6">
    <source>
        <dbReference type="ARBA" id="ARBA00023316"/>
    </source>
</evidence>
<evidence type="ECO:0000313" key="9">
    <source>
        <dbReference type="Proteomes" id="UP000000333"/>
    </source>
</evidence>
<dbReference type="HAMAP" id="MF_00258">
    <property type="entry name" value="Glu_racemase"/>
    <property type="match status" value="1"/>
</dbReference>
<comment type="pathway">
    <text evidence="7">Cell wall biogenesis; peptidoglycan biosynthesis.</text>
</comment>
<dbReference type="eggNOG" id="COG0796">
    <property type="taxonomic scope" value="Bacteria"/>
</dbReference>
<dbReference type="GO" id="GO:0071555">
    <property type="term" value="P:cell wall organization"/>
    <property type="evidence" value="ECO:0007669"/>
    <property type="project" value="UniProtKB-KW"/>
</dbReference>
<proteinExistence type="inferred from homology"/>
<dbReference type="InterPro" id="IPR015942">
    <property type="entry name" value="Asp/Glu/hydantoin_racemase"/>
</dbReference>
<keyword evidence="6 7" id="KW-0961">Cell wall biogenesis/degradation</keyword>
<feature type="binding site" evidence="7">
    <location>
        <begin position="12"/>
        <end position="13"/>
    </location>
    <ligand>
        <name>substrate</name>
    </ligand>
</feature>
<feature type="active site" description="Proton donor/acceptor" evidence="7">
    <location>
        <position position="75"/>
    </location>
</feature>
<comment type="catalytic activity">
    <reaction evidence="1 7">
        <text>L-glutamate = D-glutamate</text>
        <dbReference type="Rhea" id="RHEA:12813"/>
        <dbReference type="ChEBI" id="CHEBI:29985"/>
        <dbReference type="ChEBI" id="CHEBI:29986"/>
        <dbReference type="EC" id="5.1.1.3"/>
    </reaction>
</comment>
<dbReference type="GeneID" id="78511865"/>
<dbReference type="PANTHER" id="PTHR21198:SF3">
    <property type="entry name" value="GLUTAMATE RACEMASE"/>
    <property type="match status" value="1"/>
</dbReference>
<dbReference type="GO" id="GO:0009252">
    <property type="term" value="P:peptidoglycan biosynthetic process"/>
    <property type="evidence" value="ECO:0007669"/>
    <property type="project" value="UniProtKB-UniRule"/>
</dbReference>
<name>E1QYS1_OLSUV</name>
<feature type="binding site" evidence="7">
    <location>
        <begin position="186"/>
        <end position="187"/>
    </location>
    <ligand>
        <name>substrate</name>
    </ligand>
</feature>
<dbReference type="EC" id="5.1.1.3" evidence="2 7"/>
<dbReference type="Proteomes" id="UP000000333">
    <property type="component" value="Chromosome"/>
</dbReference>
<protein>
    <recommendedName>
        <fullName evidence="2 7">Glutamate racemase</fullName>
        <ecNumber evidence="2 7">5.1.1.3</ecNumber>
    </recommendedName>
</protein>
<keyword evidence="3 7" id="KW-0133">Cell shape</keyword>
<evidence type="ECO:0000313" key="8">
    <source>
        <dbReference type="EMBL" id="ADK67535.1"/>
    </source>
</evidence>
<accession>E1QYS1</accession>
<keyword evidence="5 7" id="KW-0413">Isomerase</keyword>
<dbReference type="Gene3D" id="3.40.50.1860">
    <property type="match status" value="2"/>
</dbReference>
<evidence type="ECO:0000256" key="2">
    <source>
        <dbReference type="ARBA" id="ARBA00013090"/>
    </source>
</evidence>
<comment type="similarity">
    <text evidence="7">Belongs to the aspartate/glutamate racemases family.</text>
</comment>
<comment type="function">
    <text evidence="7">Provides the (R)-glutamate required for cell wall biosynthesis.</text>
</comment>
<dbReference type="PROSITE" id="PS00923">
    <property type="entry name" value="ASP_GLU_RACEMASE_1"/>
    <property type="match status" value="1"/>
</dbReference>
<keyword evidence="9" id="KW-1185">Reference proteome</keyword>
<dbReference type="NCBIfam" id="TIGR00067">
    <property type="entry name" value="glut_race"/>
    <property type="match status" value="1"/>
</dbReference>
<evidence type="ECO:0000256" key="4">
    <source>
        <dbReference type="ARBA" id="ARBA00022984"/>
    </source>
</evidence>
<dbReference type="KEGG" id="ols:Olsu_0411"/>
<dbReference type="AlphaFoldDB" id="E1QYS1"/>
<dbReference type="STRING" id="633147.Olsu_0411"/>
<dbReference type="InterPro" id="IPR004391">
    <property type="entry name" value="Glu_race"/>
</dbReference>
<dbReference type="RefSeq" id="WP_013251287.1">
    <property type="nucleotide sequence ID" value="NC_014363.1"/>
</dbReference>
<dbReference type="UniPathway" id="UPA00219"/>
<dbReference type="SUPFAM" id="SSF53681">
    <property type="entry name" value="Aspartate/glutamate racemase"/>
    <property type="match status" value="2"/>
</dbReference>
<reference evidence="8 9" key="1">
    <citation type="journal article" date="2010" name="Stand. Genomic Sci.">
        <title>Complete genome sequence of Olsenella uli type strain (VPI D76D-27C).</title>
        <authorList>
            <person name="Goker M."/>
            <person name="Held B."/>
            <person name="Lucas S."/>
            <person name="Nolan M."/>
            <person name="Yasawong M."/>
            <person name="Glavina Del Rio T."/>
            <person name="Tice H."/>
            <person name="Cheng J.F."/>
            <person name="Bruce D."/>
            <person name="Detter J.C."/>
            <person name="Tapia R."/>
            <person name="Han C."/>
            <person name="Goodwin L."/>
            <person name="Pitluck S."/>
            <person name="Liolios K."/>
            <person name="Ivanova N."/>
            <person name="Mavromatis K."/>
            <person name="Mikhailova N."/>
            <person name="Pati A."/>
            <person name="Chen A."/>
            <person name="Palaniappan K."/>
            <person name="Land M."/>
            <person name="Hauser L."/>
            <person name="Chang Y.J."/>
            <person name="Jeffries C.D."/>
            <person name="Rohde M."/>
            <person name="Sikorski J."/>
            <person name="Pukall R."/>
            <person name="Woyke T."/>
            <person name="Bristow J."/>
            <person name="Eisen J.A."/>
            <person name="Markowitz V."/>
            <person name="Hugenholtz P."/>
            <person name="Kyrpides N.C."/>
            <person name="Klenk H.P."/>
            <person name="Lapidus A."/>
        </authorList>
    </citation>
    <scope>NUCLEOTIDE SEQUENCE [LARGE SCALE GENOMIC DNA]</scope>
    <source>
        <strain evidence="9">ATCC 49627 / DSM 7084 / CIP 109912 / JCM 12494 / NCIMB 702895 / VPI D76D-27C</strain>
    </source>
</reference>
<sequence>MADKSSFVGVFDSGVGGISVLRHLVDELPHEDFCYFGDSANNPYGGKTPDEILSLSRGIVDDMAARGAKAVVIACNTATSVAAARLRLEYPDLPIVGVEPAIRPATRAPRHERILVMATQVTLALDKYHRLAEECGSSSQILGEPCVGLAHRIEQGNLDAPDLHGLIETLVGRYRGTVDSVVLGCTHYPFVRAQIRDVVGDVPLFDGGTGAARRLRSLLAERDLLAEGDAPGSVAFASSLRGPGQLDLYERFFRLEV</sequence>
<dbReference type="InterPro" id="IPR001920">
    <property type="entry name" value="Asp/Glu_race"/>
</dbReference>
<evidence type="ECO:0000256" key="7">
    <source>
        <dbReference type="HAMAP-Rule" id="MF_00258"/>
    </source>
</evidence>
<dbReference type="GO" id="GO:0008360">
    <property type="term" value="P:regulation of cell shape"/>
    <property type="evidence" value="ECO:0007669"/>
    <property type="project" value="UniProtKB-KW"/>
</dbReference>
<keyword evidence="4 7" id="KW-0573">Peptidoglycan synthesis</keyword>
<feature type="binding site" evidence="7">
    <location>
        <begin position="76"/>
        <end position="77"/>
    </location>
    <ligand>
        <name>substrate</name>
    </ligand>
</feature>
<dbReference type="InterPro" id="IPR033134">
    <property type="entry name" value="Asp/Glu_racemase_AS_2"/>
</dbReference>
<evidence type="ECO:0000256" key="1">
    <source>
        <dbReference type="ARBA" id="ARBA00001602"/>
    </source>
</evidence>
<dbReference type="PROSITE" id="PS00924">
    <property type="entry name" value="ASP_GLU_RACEMASE_2"/>
    <property type="match status" value="1"/>
</dbReference>
<dbReference type="OrthoDB" id="9801055at2"/>
<organism evidence="8 9">
    <name type="scientific">Olsenella uli (strain ATCC 49627 / DSM 7084 / CCUG 31166 / CIP 109912 / JCM 12494 / LMG 11480 / NCIMB 702895 / VPI D76D-27C)</name>
    <name type="common">Lactobacillus uli</name>
    <dbReference type="NCBI Taxonomy" id="633147"/>
    <lineage>
        <taxon>Bacteria</taxon>
        <taxon>Bacillati</taxon>
        <taxon>Actinomycetota</taxon>
        <taxon>Coriobacteriia</taxon>
        <taxon>Coriobacteriales</taxon>
        <taxon>Atopobiaceae</taxon>
        <taxon>Olsenella</taxon>
    </lineage>
</organism>
<dbReference type="InterPro" id="IPR018187">
    <property type="entry name" value="Asp/Glu_racemase_AS_1"/>
</dbReference>
<gene>
    <name evidence="7" type="primary">murI</name>
    <name evidence="8" type="ordered locus">Olsu_0411</name>
</gene>
<evidence type="ECO:0000256" key="3">
    <source>
        <dbReference type="ARBA" id="ARBA00022960"/>
    </source>
</evidence>
<dbReference type="Pfam" id="PF01177">
    <property type="entry name" value="Asp_Glu_race"/>
    <property type="match status" value="1"/>
</dbReference>
<dbReference type="PANTHER" id="PTHR21198">
    <property type="entry name" value="GLUTAMATE RACEMASE"/>
    <property type="match status" value="1"/>
</dbReference>
<feature type="active site" description="Proton donor/acceptor" evidence="7">
    <location>
        <position position="185"/>
    </location>
</feature>
<feature type="binding site" evidence="7">
    <location>
        <begin position="44"/>
        <end position="45"/>
    </location>
    <ligand>
        <name>substrate</name>
    </ligand>
</feature>
<dbReference type="GO" id="GO:0008881">
    <property type="term" value="F:glutamate racemase activity"/>
    <property type="evidence" value="ECO:0007669"/>
    <property type="project" value="UniProtKB-UniRule"/>
</dbReference>
<evidence type="ECO:0000256" key="5">
    <source>
        <dbReference type="ARBA" id="ARBA00023235"/>
    </source>
</evidence>
<dbReference type="HOGENOM" id="CLU_052344_1_0_11"/>